<reference evidence="1 2" key="1">
    <citation type="journal article" date="2019" name="Int. J. Syst. Evol. Microbiol.">
        <title>The Global Catalogue of Microorganisms (GCM) 10K type strain sequencing project: providing services to taxonomists for standard genome sequencing and annotation.</title>
        <authorList>
            <consortium name="The Broad Institute Genomics Platform"/>
            <consortium name="The Broad Institute Genome Sequencing Center for Infectious Disease"/>
            <person name="Wu L."/>
            <person name="Ma J."/>
        </authorList>
    </citation>
    <scope>NUCLEOTIDE SEQUENCE [LARGE SCALE GENOMIC DNA]</scope>
    <source>
        <strain evidence="1 2">JCM 4395</strain>
    </source>
</reference>
<keyword evidence="2" id="KW-1185">Reference proteome</keyword>
<dbReference type="Proteomes" id="UP001501777">
    <property type="component" value="Unassembled WGS sequence"/>
</dbReference>
<evidence type="ECO:0000313" key="2">
    <source>
        <dbReference type="Proteomes" id="UP001501777"/>
    </source>
</evidence>
<proteinExistence type="predicted"/>
<dbReference type="EMBL" id="BAAASG010000019">
    <property type="protein sequence ID" value="GAA2513534.1"/>
    <property type="molecule type" value="Genomic_DNA"/>
</dbReference>
<evidence type="ECO:0000313" key="1">
    <source>
        <dbReference type="EMBL" id="GAA2513534.1"/>
    </source>
</evidence>
<comment type="caution">
    <text evidence="1">The sequence shown here is derived from an EMBL/GenBank/DDBJ whole genome shotgun (WGS) entry which is preliminary data.</text>
</comment>
<organism evidence="1 2">
    <name type="scientific">Streptomyces longisporus</name>
    <dbReference type="NCBI Taxonomy" id="1948"/>
    <lineage>
        <taxon>Bacteria</taxon>
        <taxon>Bacillati</taxon>
        <taxon>Actinomycetota</taxon>
        <taxon>Actinomycetes</taxon>
        <taxon>Kitasatosporales</taxon>
        <taxon>Streptomycetaceae</taxon>
        <taxon>Streptomyces</taxon>
    </lineage>
</organism>
<dbReference type="RefSeq" id="WP_344405074.1">
    <property type="nucleotide sequence ID" value="NZ_BAAASG010000019.1"/>
</dbReference>
<name>A0ABN3N303_STRLO</name>
<gene>
    <name evidence="1" type="ORF">GCM10010276_71640</name>
</gene>
<accession>A0ABN3N303</accession>
<sequence>MPLTVRVTGQGHTAVVEIGGHDVSRDLAAYSLSHHAGAVPQMVIELSPRSTATGVFEGLAHVVVGDPPDPGPAAAAFLSAISPAELEKAALDRHDLMDGRPHELTRAMLALLREWALGQWGEPEREDGR</sequence>
<protein>
    <submittedName>
        <fullName evidence="1">Uncharacterized protein</fullName>
    </submittedName>
</protein>